<dbReference type="InParanoid" id="A0A0C3GX86"/>
<name>A0A0C3GX86_OIDMZ</name>
<gene>
    <name evidence="1" type="ORF">OIDMADRAFT_29749</name>
</gene>
<dbReference type="Gene3D" id="3.30.420.40">
    <property type="match status" value="1"/>
</dbReference>
<dbReference type="AlphaFoldDB" id="A0A0C3GX86"/>
<dbReference type="PANTHER" id="PTHR14187:SF82">
    <property type="entry name" value="FAMILY CHAPERONE, PUTATIVE (AFU_ORTHOLOGUE AFUA_7G08575)-RELATED"/>
    <property type="match status" value="1"/>
</dbReference>
<organism evidence="1 2">
    <name type="scientific">Oidiodendron maius (strain Zn)</name>
    <dbReference type="NCBI Taxonomy" id="913774"/>
    <lineage>
        <taxon>Eukaryota</taxon>
        <taxon>Fungi</taxon>
        <taxon>Dikarya</taxon>
        <taxon>Ascomycota</taxon>
        <taxon>Pezizomycotina</taxon>
        <taxon>Leotiomycetes</taxon>
        <taxon>Leotiomycetes incertae sedis</taxon>
        <taxon>Myxotrichaceae</taxon>
        <taxon>Oidiodendron</taxon>
    </lineage>
</organism>
<dbReference type="HOGENOM" id="CLU_310580_0_0_1"/>
<protein>
    <submittedName>
        <fullName evidence="1">Uncharacterized protein</fullName>
    </submittedName>
</protein>
<proteinExistence type="predicted"/>
<reference evidence="2" key="2">
    <citation type="submission" date="2015-01" db="EMBL/GenBank/DDBJ databases">
        <title>Evolutionary Origins and Diversification of the Mycorrhizal Mutualists.</title>
        <authorList>
            <consortium name="DOE Joint Genome Institute"/>
            <consortium name="Mycorrhizal Genomics Consortium"/>
            <person name="Kohler A."/>
            <person name="Kuo A."/>
            <person name="Nagy L.G."/>
            <person name="Floudas D."/>
            <person name="Copeland A."/>
            <person name="Barry K.W."/>
            <person name="Cichocki N."/>
            <person name="Veneault-Fourrey C."/>
            <person name="LaButti K."/>
            <person name="Lindquist E.A."/>
            <person name="Lipzen A."/>
            <person name="Lundell T."/>
            <person name="Morin E."/>
            <person name="Murat C."/>
            <person name="Riley R."/>
            <person name="Ohm R."/>
            <person name="Sun H."/>
            <person name="Tunlid A."/>
            <person name="Henrissat B."/>
            <person name="Grigoriev I.V."/>
            <person name="Hibbett D.S."/>
            <person name="Martin F."/>
        </authorList>
    </citation>
    <scope>NUCLEOTIDE SEQUENCE [LARGE SCALE GENOMIC DNA]</scope>
    <source>
        <strain evidence="2">Zn</strain>
    </source>
</reference>
<sequence length="947" mass="106875">MMLRKGLVIGIDLGTSASTASYCLTLDSLDSQGKLNRKKASEVHDVKDWPASNIHNAIGNPCLPTDLIYRKDLRTILYWGFEAQQYLDSTFPEPSRDEVFIVENIKLLLPGPNAVATSSTASERYRSKRETLINTLSKQPEDVFEDFMSLQLNHVIGSAMGKYYSGLNNLQIELVLAFPSGWEDIVHTNVARIGNRAMKKALSDHKLENVIFGLEHVYTVSETICGVKEWLRETVSEFSAVEDSDSLRTNLDELQATLEVSGEAVEAEFERWLRPQIIKTYYPGDIPRLVNRICRMFKEEKKRCGLTSAPGSTWSFEVTKLKVNLRRGWEKGCMRIKREDLDKQFDPAIKVLEEEIRKILVRFPSIKAIIFLGQFGGSSAYLKKKMQRSPIAEQVKIRHSQSGKLDVVKGAISERLTLDERFVRQYKTSKSYGTLVTLIYSGAVKRLFPNPQQQGAVPFEESDDGPRLKVIEWAIPKGTMIQNSRSGSIGKDGCRYHTWPVSEKDIGFEDIIVVSDECTPKPQLDKTSYTLWTTAHERDNLHINGERIRVQQIPFGWDLSMSQKVDSRGNVLGPYCEADLGCIMSSRGKRPPQDRQRVLYYDLIWDITEMQVKIYVQAQFPNLVGPLTSQLAIEKVFDQDEKTAATESRSTALEKDIQLTHNGLLEEHEGPLRDKDISDETNRPLNGMLGAGEFQQIGNALVTEPPRDEGMPQQAMELDQEHPAGHNEVFSTQQQVLAPFGSRPTFTAANQQQSNEHFPVIGVAGGSQQLPGGQTEENLNQEIRHGDKVVKDRRRRNGRLFYMQRSKEKVRLHICLRPSYSHDQVYSLQEAQYSLRPGAASGMACKPNAKAGRETGAQEASKVGEEEVDGRIRFVGCCQTQVVYSPVGRGHQFASRRLPLDRKASIKSSSPRTLAHDWAFSKRMPRSTFSIIRDGKAGSKKTRLRYI</sequence>
<dbReference type="EMBL" id="KN832877">
    <property type="protein sequence ID" value="KIN00666.1"/>
    <property type="molecule type" value="Genomic_DNA"/>
</dbReference>
<dbReference type="PROSITE" id="PS00297">
    <property type="entry name" value="HSP70_1"/>
    <property type="match status" value="1"/>
</dbReference>
<keyword evidence="2" id="KW-1185">Reference proteome</keyword>
<dbReference type="InterPro" id="IPR018181">
    <property type="entry name" value="Heat_shock_70_CS"/>
</dbReference>
<dbReference type="PANTHER" id="PTHR14187">
    <property type="entry name" value="ALPHA KINASE/ELONGATION FACTOR 2 KINASE"/>
    <property type="match status" value="1"/>
</dbReference>
<reference evidence="1 2" key="1">
    <citation type="submission" date="2014-04" db="EMBL/GenBank/DDBJ databases">
        <authorList>
            <consortium name="DOE Joint Genome Institute"/>
            <person name="Kuo A."/>
            <person name="Martino E."/>
            <person name="Perotto S."/>
            <person name="Kohler A."/>
            <person name="Nagy L.G."/>
            <person name="Floudas D."/>
            <person name="Copeland A."/>
            <person name="Barry K.W."/>
            <person name="Cichocki N."/>
            <person name="Veneault-Fourrey C."/>
            <person name="LaButti K."/>
            <person name="Lindquist E.A."/>
            <person name="Lipzen A."/>
            <person name="Lundell T."/>
            <person name="Morin E."/>
            <person name="Murat C."/>
            <person name="Sun H."/>
            <person name="Tunlid A."/>
            <person name="Henrissat B."/>
            <person name="Grigoriev I.V."/>
            <person name="Hibbett D.S."/>
            <person name="Martin F."/>
            <person name="Nordberg H.P."/>
            <person name="Cantor M.N."/>
            <person name="Hua S.X."/>
        </authorList>
    </citation>
    <scope>NUCLEOTIDE SEQUENCE [LARGE SCALE GENOMIC DNA]</scope>
    <source>
        <strain evidence="1 2">Zn</strain>
    </source>
</reference>
<evidence type="ECO:0000313" key="2">
    <source>
        <dbReference type="Proteomes" id="UP000054321"/>
    </source>
</evidence>
<dbReference type="OrthoDB" id="3503699at2759"/>
<dbReference type="STRING" id="913774.A0A0C3GX86"/>
<evidence type="ECO:0000313" key="1">
    <source>
        <dbReference type="EMBL" id="KIN00666.1"/>
    </source>
</evidence>
<dbReference type="Proteomes" id="UP000054321">
    <property type="component" value="Unassembled WGS sequence"/>
</dbReference>
<accession>A0A0C3GX86</accession>